<evidence type="ECO:0000313" key="4">
    <source>
        <dbReference type="Proteomes" id="UP001218218"/>
    </source>
</evidence>
<keyword evidence="2" id="KW-0472">Membrane</keyword>
<reference evidence="3" key="1">
    <citation type="submission" date="2023-03" db="EMBL/GenBank/DDBJ databases">
        <title>Massive genome expansion in bonnet fungi (Mycena s.s.) driven by repeated elements and novel gene families across ecological guilds.</title>
        <authorList>
            <consortium name="Lawrence Berkeley National Laboratory"/>
            <person name="Harder C.B."/>
            <person name="Miyauchi S."/>
            <person name="Viragh M."/>
            <person name="Kuo A."/>
            <person name="Thoen E."/>
            <person name="Andreopoulos B."/>
            <person name="Lu D."/>
            <person name="Skrede I."/>
            <person name="Drula E."/>
            <person name="Henrissat B."/>
            <person name="Morin E."/>
            <person name="Kohler A."/>
            <person name="Barry K."/>
            <person name="LaButti K."/>
            <person name="Morin E."/>
            <person name="Salamov A."/>
            <person name="Lipzen A."/>
            <person name="Mereny Z."/>
            <person name="Hegedus B."/>
            <person name="Baldrian P."/>
            <person name="Stursova M."/>
            <person name="Weitz H."/>
            <person name="Taylor A."/>
            <person name="Grigoriev I.V."/>
            <person name="Nagy L.G."/>
            <person name="Martin F."/>
            <person name="Kauserud H."/>
        </authorList>
    </citation>
    <scope>NUCLEOTIDE SEQUENCE</scope>
    <source>
        <strain evidence="3">CBHHK002</strain>
    </source>
</reference>
<feature type="non-terminal residue" evidence="3">
    <location>
        <position position="281"/>
    </location>
</feature>
<evidence type="ECO:0000313" key="3">
    <source>
        <dbReference type="EMBL" id="KAJ7326333.1"/>
    </source>
</evidence>
<comment type="caution">
    <text evidence="3">The sequence shown here is derived from an EMBL/GenBank/DDBJ whole genome shotgun (WGS) entry which is preliminary data.</text>
</comment>
<keyword evidence="2" id="KW-0812">Transmembrane</keyword>
<evidence type="ECO:0000256" key="2">
    <source>
        <dbReference type="SAM" id="Phobius"/>
    </source>
</evidence>
<protein>
    <submittedName>
        <fullName evidence="3">Uncharacterized protein</fullName>
    </submittedName>
</protein>
<feature type="transmembrane region" description="Helical" evidence="2">
    <location>
        <begin position="20"/>
        <end position="38"/>
    </location>
</feature>
<keyword evidence="4" id="KW-1185">Reference proteome</keyword>
<sequence length="281" mass="31162">MAVITEQPVSTLASMLPTKLLIAFLVVAGTTMIIYSMLPLGLADTLITLITEAEETYIEAHRMGILSAADTEMLAILQLEVSTVTESTLRNSLSWRAALRDFLHGRTFTLLWWIREVKQFETHIKILKESQLRTEINLNPRAVFLRRRGMGPRYSLPVAPRSYGSTSSRATTASLILAYPCLNSRIGWSLYVPVNLKLAERRSTAKGKGKAAASSAEQDDGVDLDTQQNVDGKDGVVHDSEETQNEHASAEAILVDFIGMESPPSLPSLARRRRVRRGQRL</sequence>
<organism evidence="3 4">
    <name type="scientific">Mycena albidolilacea</name>
    <dbReference type="NCBI Taxonomy" id="1033008"/>
    <lineage>
        <taxon>Eukaryota</taxon>
        <taxon>Fungi</taxon>
        <taxon>Dikarya</taxon>
        <taxon>Basidiomycota</taxon>
        <taxon>Agaricomycotina</taxon>
        <taxon>Agaricomycetes</taxon>
        <taxon>Agaricomycetidae</taxon>
        <taxon>Agaricales</taxon>
        <taxon>Marasmiineae</taxon>
        <taxon>Mycenaceae</taxon>
        <taxon>Mycena</taxon>
    </lineage>
</organism>
<keyword evidence="2" id="KW-1133">Transmembrane helix</keyword>
<evidence type="ECO:0000256" key="1">
    <source>
        <dbReference type="SAM" id="MobiDB-lite"/>
    </source>
</evidence>
<name>A0AAD6ZKI6_9AGAR</name>
<dbReference type="EMBL" id="JARIHO010000042">
    <property type="protein sequence ID" value="KAJ7326333.1"/>
    <property type="molecule type" value="Genomic_DNA"/>
</dbReference>
<feature type="compositionally biased region" description="Basic residues" evidence="1">
    <location>
        <begin position="270"/>
        <end position="281"/>
    </location>
</feature>
<dbReference type="Proteomes" id="UP001218218">
    <property type="component" value="Unassembled WGS sequence"/>
</dbReference>
<dbReference type="AlphaFoldDB" id="A0AAD6ZKI6"/>
<feature type="region of interest" description="Disordered" evidence="1">
    <location>
        <begin position="260"/>
        <end position="281"/>
    </location>
</feature>
<feature type="region of interest" description="Disordered" evidence="1">
    <location>
        <begin position="204"/>
        <end position="248"/>
    </location>
</feature>
<feature type="compositionally biased region" description="Basic and acidic residues" evidence="1">
    <location>
        <begin position="231"/>
        <end position="248"/>
    </location>
</feature>
<proteinExistence type="predicted"/>
<accession>A0AAD6ZKI6</accession>
<gene>
    <name evidence="3" type="ORF">DFH08DRAFT_941004</name>
</gene>